<proteinExistence type="predicted"/>
<dbReference type="NCBIfam" id="TIGR00229">
    <property type="entry name" value="sensory_box"/>
    <property type="match status" value="1"/>
</dbReference>
<keyword evidence="1" id="KW-0812">Transmembrane</keyword>
<dbReference type="Proteomes" id="UP000216107">
    <property type="component" value="Unassembled WGS sequence"/>
</dbReference>
<dbReference type="Gene3D" id="3.30.450.20">
    <property type="entry name" value="PAS domain"/>
    <property type="match status" value="2"/>
</dbReference>
<keyword evidence="1" id="KW-1133">Transmembrane helix</keyword>
<dbReference type="RefSeq" id="WP_095523767.1">
    <property type="nucleotide sequence ID" value="NZ_MDUX01000010.1"/>
</dbReference>
<accession>A0A272EWY6</accession>
<dbReference type="SMART" id="SM00091">
    <property type="entry name" value="PAS"/>
    <property type="match status" value="2"/>
</dbReference>
<reference evidence="3 6" key="1">
    <citation type="submission" date="2016-08" db="EMBL/GenBank/DDBJ databases">
        <title>Candidatus Dactylopiibacterium carminicum genome sequence.</title>
        <authorList>
            <person name="Ramirez-Puebla S.T."/>
            <person name="Ormeno-Orrillo E."/>
            <person name="Vera-Ponce De Leon A."/>
            <person name="Luis L."/>
            <person name="Sanchez-Flores A."/>
            <person name="Monica R."/>
            <person name="Martinez-Romero E."/>
        </authorList>
    </citation>
    <scope>NUCLEOTIDE SEQUENCE [LARGE SCALE GENOMIC DNA]</scope>
    <source>
        <strain evidence="3">END1</strain>
    </source>
</reference>
<evidence type="ECO:0000313" key="3">
    <source>
        <dbReference type="EMBL" id="KAF7600054.1"/>
    </source>
</evidence>
<dbReference type="AlphaFoldDB" id="A0A272EWY6"/>
<comment type="caution">
    <text evidence="4">The sequence shown here is derived from an EMBL/GenBank/DDBJ whole genome shotgun (WGS) entry which is preliminary data.</text>
</comment>
<keyword evidence="1" id="KW-0472">Membrane</keyword>
<dbReference type="InterPro" id="IPR035965">
    <property type="entry name" value="PAS-like_dom_sf"/>
</dbReference>
<dbReference type="Proteomes" id="UP000623509">
    <property type="component" value="Unassembled WGS sequence"/>
</dbReference>
<dbReference type="InterPro" id="IPR013656">
    <property type="entry name" value="PAS_4"/>
</dbReference>
<sequence length="253" mass="28503">MTVKWLLEGGALLLGLMAGVAWWRARRALLQARDAVLEQEKAVCAFTQALIDVMPHPVYVRDAQGHFVLINTAYAESQDLPAEKIVGHTSAQILPDADHAADIAREDAEVLAGRQIYKEVVSRFGFAGVPRNLVVAKRACRGTHGEPLIVGTYVDVTPWREAEQALQASLAREVARRERTQAFVQRMIDLIPQPFYVKDAQSRFLMVNDAQMREMGVSREQIIGLRSYEWMLGREPELVRVVQEKTPRCWRAA</sequence>
<evidence type="ECO:0000313" key="6">
    <source>
        <dbReference type="Proteomes" id="UP000623509"/>
    </source>
</evidence>
<keyword evidence="6" id="KW-1185">Reference proteome</keyword>
<evidence type="ECO:0000256" key="1">
    <source>
        <dbReference type="SAM" id="Phobius"/>
    </source>
</evidence>
<dbReference type="Pfam" id="PF08448">
    <property type="entry name" value="PAS_4"/>
    <property type="match status" value="1"/>
</dbReference>
<dbReference type="OrthoDB" id="6146868at2"/>
<dbReference type="EMBL" id="MDUX01000010">
    <property type="protein sequence ID" value="KAF7600054.1"/>
    <property type="molecule type" value="Genomic_DNA"/>
</dbReference>
<organism evidence="4 5">
    <name type="scientific">Candidatus Dactylopiibacterium carminicum</name>
    <dbReference type="NCBI Taxonomy" id="857335"/>
    <lineage>
        <taxon>Bacteria</taxon>
        <taxon>Pseudomonadati</taxon>
        <taxon>Pseudomonadota</taxon>
        <taxon>Betaproteobacteria</taxon>
        <taxon>Rhodocyclales</taxon>
        <taxon>Rhodocyclaceae</taxon>
        <taxon>Candidatus Dactylopiibacterium</taxon>
    </lineage>
</organism>
<name>A0A272EWY6_9RHOO</name>
<dbReference type="InterPro" id="IPR000014">
    <property type="entry name" value="PAS"/>
</dbReference>
<feature type="transmembrane region" description="Helical" evidence="1">
    <location>
        <begin position="6"/>
        <end position="23"/>
    </location>
</feature>
<dbReference type="PROSITE" id="PS50112">
    <property type="entry name" value="PAS"/>
    <property type="match status" value="1"/>
</dbReference>
<dbReference type="SUPFAM" id="SSF55785">
    <property type="entry name" value="PYP-like sensor domain (PAS domain)"/>
    <property type="match status" value="2"/>
</dbReference>
<protein>
    <recommendedName>
        <fullName evidence="2">PAS domain-containing protein</fullName>
    </recommendedName>
</protein>
<evidence type="ECO:0000313" key="4">
    <source>
        <dbReference type="EMBL" id="PAS94556.1"/>
    </source>
</evidence>
<gene>
    <name evidence="3" type="ORF">BGI27_04760</name>
    <name evidence="4" type="ORF">CGU29_03235</name>
</gene>
<evidence type="ECO:0000313" key="5">
    <source>
        <dbReference type="Proteomes" id="UP000216107"/>
    </source>
</evidence>
<feature type="domain" description="PAS" evidence="2">
    <location>
        <begin position="180"/>
        <end position="224"/>
    </location>
</feature>
<evidence type="ECO:0000259" key="2">
    <source>
        <dbReference type="PROSITE" id="PS50112"/>
    </source>
</evidence>
<reference evidence="4 5" key="2">
    <citation type="submission" date="2017-07" db="EMBL/GenBank/DDBJ databases">
        <title>Candidatus Dactylopiibacterium carminicum, a nitrogen-fixing symbiont of the cochineal insect Dactylopius coccus and Dactylopius opuntiae (Hemiptera: Coccoidea: Dactylopiidae).</title>
        <authorList>
            <person name="Vera A."/>
        </authorList>
    </citation>
    <scope>NUCLEOTIDE SEQUENCE [LARGE SCALE GENOMIC DNA]</scope>
    <source>
        <strain evidence="4 5">NFDCM</strain>
    </source>
</reference>
<dbReference type="EMBL" id="NMRN01000006">
    <property type="protein sequence ID" value="PAS94556.1"/>
    <property type="molecule type" value="Genomic_DNA"/>
</dbReference>